<organism evidence="1 2">
    <name type="scientific">Larinioides sclopetarius</name>
    <dbReference type="NCBI Taxonomy" id="280406"/>
    <lineage>
        <taxon>Eukaryota</taxon>
        <taxon>Metazoa</taxon>
        <taxon>Ecdysozoa</taxon>
        <taxon>Arthropoda</taxon>
        <taxon>Chelicerata</taxon>
        <taxon>Arachnida</taxon>
        <taxon>Araneae</taxon>
        <taxon>Araneomorphae</taxon>
        <taxon>Entelegynae</taxon>
        <taxon>Araneoidea</taxon>
        <taxon>Araneidae</taxon>
        <taxon>Larinioides</taxon>
    </lineage>
</organism>
<feature type="non-terminal residue" evidence="1">
    <location>
        <position position="56"/>
    </location>
</feature>
<evidence type="ECO:0000313" key="1">
    <source>
        <dbReference type="EMBL" id="CAL1266414.1"/>
    </source>
</evidence>
<reference evidence="1 2" key="1">
    <citation type="submission" date="2024-04" db="EMBL/GenBank/DDBJ databases">
        <authorList>
            <person name="Rising A."/>
            <person name="Reimegard J."/>
            <person name="Sonavane S."/>
            <person name="Akerstrom W."/>
            <person name="Nylinder S."/>
            <person name="Hedman E."/>
            <person name="Kallberg Y."/>
        </authorList>
    </citation>
    <scope>NUCLEOTIDE SEQUENCE [LARGE SCALE GENOMIC DNA]</scope>
</reference>
<proteinExistence type="predicted"/>
<dbReference type="AlphaFoldDB" id="A0AAV1Z4Y6"/>
<dbReference type="EMBL" id="CAXIEN010000023">
    <property type="protein sequence ID" value="CAL1266414.1"/>
    <property type="molecule type" value="Genomic_DNA"/>
</dbReference>
<keyword evidence="2" id="KW-1185">Reference proteome</keyword>
<dbReference type="Proteomes" id="UP001497382">
    <property type="component" value="Unassembled WGS sequence"/>
</dbReference>
<accession>A0AAV1Z4Y6</accession>
<comment type="caution">
    <text evidence="1">The sequence shown here is derived from an EMBL/GenBank/DDBJ whole genome shotgun (WGS) entry which is preliminary data.</text>
</comment>
<gene>
    <name evidence="1" type="ORF">LARSCL_LOCUS3085</name>
</gene>
<evidence type="ECO:0000313" key="2">
    <source>
        <dbReference type="Proteomes" id="UP001497382"/>
    </source>
</evidence>
<sequence>MKILLVQSWHFRSNLGLNLKRFTPACFYSSLRLEVTDVASTRTRITGYELLSNSDA</sequence>
<name>A0AAV1Z4Y6_9ARAC</name>
<protein>
    <submittedName>
        <fullName evidence="1">Uncharacterized protein</fullName>
    </submittedName>
</protein>